<proteinExistence type="predicted"/>
<dbReference type="Gene3D" id="3.40.50.450">
    <property type="match status" value="1"/>
</dbReference>
<evidence type="ECO:0000313" key="1">
    <source>
        <dbReference type="EMBL" id="UYV77611.1"/>
    </source>
</evidence>
<dbReference type="PANTHER" id="PTHR36300">
    <property type="entry name" value="RAW, ISOFORM A"/>
    <property type="match status" value="1"/>
</dbReference>
<accession>A0ABY6LBI8</accession>
<name>A0ABY6LBI8_9ARAC</name>
<protein>
    <submittedName>
        <fullName evidence="1">Uncharacterized protein</fullName>
    </submittedName>
</protein>
<dbReference type="PANTHER" id="PTHR36300:SF1">
    <property type="entry name" value="RAW, ISOFORM A"/>
    <property type="match status" value="1"/>
</dbReference>
<dbReference type="EMBL" id="CP092877">
    <property type="protein sequence ID" value="UYV77611.1"/>
    <property type="molecule type" value="Genomic_DNA"/>
</dbReference>
<gene>
    <name evidence="1" type="ORF">LAZ67_15001709</name>
</gene>
<organism evidence="1 2">
    <name type="scientific">Cordylochernes scorpioides</name>
    <dbReference type="NCBI Taxonomy" id="51811"/>
    <lineage>
        <taxon>Eukaryota</taxon>
        <taxon>Metazoa</taxon>
        <taxon>Ecdysozoa</taxon>
        <taxon>Arthropoda</taxon>
        <taxon>Chelicerata</taxon>
        <taxon>Arachnida</taxon>
        <taxon>Pseudoscorpiones</taxon>
        <taxon>Cheliferoidea</taxon>
        <taxon>Chernetidae</taxon>
        <taxon>Cordylochernes</taxon>
    </lineage>
</organism>
<dbReference type="Proteomes" id="UP001235939">
    <property type="component" value="Chromosome 15"/>
</dbReference>
<evidence type="ECO:0000313" key="2">
    <source>
        <dbReference type="Proteomes" id="UP001235939"/>
    </source>
</evidence>
<sequence>MLGVQQVSHWKPEMIEMESEAKEFGVILCMQSAGVMFFVVDKETRSVASMVEAAHVAGAGRKLALVVHELPSIETKPMVLGEQVGERELFELRRGRAYLRDVVERHSIPVFSTLDSALQYTLGLCGRKPSLPATTAHTAGHLQLGDHLL</sequence>
<keyword evidence="2" id="KW-1185">Reference proteome</keyword>
<reference evidence="1 2" key="1">
    <citation type="submission" date="2022-01" db="EMBL/GenBank/DDBJ databases">
        <title>A chromosomal length assembly of Cordylochernes scorpioides.</title>
        <authorList>
            <person name="Zeh D."/>
            <person name="Zeh J."/>
        </authorList>
    </citation>
    <scope>NUCLEOTIDE SEQUENCE [LARGE SCALE GENOMIC DNA]</scope>
    <source>
        <strain evidence="1">IN4F17</strain>
        <tissue evidence="1">Whole Body</tissue>
    </source>
</reference>